<evidence type="ECO:0000313" key="1">
    <source>
        <dbReference type="EMBL" id="ACG39317.1"/>
    </source>
</evidence>
<name>B6TQD4_MAIZE</name>
<dbReference type="EMBL" id="EU967199">
    <property type="protein sequence ID" value="ACG39317.1"/>
    <property type="molecule type" value="mRNA"/>
</dbReference>
<reference evidence="1" key="1">
    <citation type="journal article" date="2009" name="Plant Mol. Biol.">
        <title>Insights into corn genes derived from large-scale cDNA sequencing.</title>
        <authorList>
            <person name="Alexandrov N.N."/>
            <person name="Brover V.V."/>
            <person name="Freidin S."/>
            <person name="Troukhan M.E."/>
            <person name="Tatarinova T.V."/>
            <person name="Zhang H."/>
            <person name="Swaller T.J."/>
            <person name="Lu Y.P."/>
            <person name="Bouck J."/>
            <person name="Flavell R.B."/>
            <person name="Feldmann K.A."/>
        </authorList>
    </citation>
    <scope>NUCLEOTIDE SEQUENCE</scope>
</reference>
<accession>B6TQD4</accession>
<proteinExistence type="evidence at transcript level"/>
<organism evidence="1">
    <name type="scientific">Zea mays</name>
    <name type="common">Maize</name>
    <dbReference type="NCBI Taxonomy" id="4577"/>
    <lineage>
        <taxon>Eukaryota</taxon>
        <taxon>Viridiplantae</taxon>
        <taxon>Streptophyta</taxon>
        <taxon>Embryophyta</taxon>
        <taxon>Tracheophyta</taxon>
        <taxon>Spermatophyta</taxon>
        <taxon>Magnoliopsida</taxon>
        <taxon>Liliopsida</taxon>
        <taxon>Poales</taxon>
        <taxon>Poaceae</taxon>
        <taxon>PACMAD clade</taxon>
        <taxon>Panicoideae</taxon>
        <taxon>Andropogonodae</taxon>
        <taxon>Andropogoneae</taxon>
        <taxon>Tripsacinae</taxon>
        <taxon>Zea</taxon>
    </lineage>
</organism>
<protein>
    <submittedName>
        <fullName evidence="1">Uncharacterized protein</fullName>
    </submittedName>
</protein>
<dbReference type="EMBL" id="EU969096">
    <property type="protein sequence ID" value="ACG41214.1"/>
    <property type="molecule type" value="mRNA"/>
</dbReference>
<dbReference type="AlphaFoldDB" id="B6TQD4"/>
<sequence>MSPCCCVMLLSWSDCVSILCFHVLFTRIMSGLTLGLMSLSLVELEILQCSSKSISGDH</sequence>